<proteinExistence type="predicted"/>
<evidence type="ECO:0000256" key="1">
    <source>
        <dbReference type="SAM" id="MobiDB-lite"/>
    </source>
</evidence>
<accession>A0A150TU09</accession>
<dbReference type="EMBL" id="JEME01001067">
    <property type="protein sequence ID" value="KYG08193.1"/>
    <property type="molecule type" value="Genomic_DNA"/>
</dbReference>
<comment type="caution">
    <text evidence="2">The sequence shown here is derived from an EMBL/GenBank/DDBJ whole genome shotgun (WGS) entry which is preliminary data.</text>
</comment>
<name>A0A150TU09_SORCE</name>
<feature type="compositionally biased region" description="Low complexity" evidence="1">
    <location>
        <begin position="61"/>
        <end position="81"/>
    </location>
</feature>
<dbReference type="Proteomes" id="UP000075502">
    <property type="component" value="Unassembled WGS sequence"/>
</dbReference>
<organism evidence="2 3">
    <name type="scientific">Sorangium cellulosum</name>
    <name type="common">Polyangium cellulosum</name>
    <dbReference type="NCBI Taxonomy" id="56"/>
    <lineage>
        <taxon>Bacteria</taxon>
        <taxon>Pseudomonadati</taxon>
        <taxon>Myxococcota</taxon>
        <taxon>Polyangia</taxon>
        <taxon>Polyangiales</taxon>
        <taxon>Polyangiaceae</taxon>
        <taxon>Sorangium</taxon>
    </lineage>
</organism>
<evidence type="ECO:0000313" key="2">
    <source>
        <dbReference type="EMBL" id="KYG08193.1"/>
    </source>
</evidence>
<gene>
    <name evidence="2" type="ORF">BE21_25100</name>
</gene>
<dbReference type="AlphaFoldDB" id="A0A150TU09"/>
<feature type="compositionally biased region" description="Polar residues" evidence="1">
    <location>
        <begin position="38"/>
        <end position="60"/>
    </location>
</feature>
<feature type="region of interest" description="Disordered" evidence="1">
    <location>
        <begin position="1"/>
        <end position="129"/>
    </location>
</feature>
<protein>
    <submittedName>
        <fullName evidence="2">Uncharacterized protein</fullName>
    </submittedName>
</protein>
<sequence length="129" mass="13253">MNTATRIASTRIPARRAASALPPTAKTYRPNRVRRSTRSNPITNPSSKSSASGTPRSALSSPTIAGTKTTTTASRAAIAPREGSGSPASARRRQVTAWPTIAIPTQSAPSAHPSPGERNVPASPEIGGS</sequence>
<evidence type="ECO:0000313" key="3">
    <source>
        <dbReference type="Proteomes" id="UP000075502"/>
    </source>
</evidence>
<reference evidence="2 3" key="1">
    <citation type="submission" date="2014-02" db="EMBL/GenBank/DDBJ databases">
        <title>The small core and large imbalanced accessory genome model reveals a collaborative survival strategy of Sorangium cellulosum strains in nature.</title>
        <authorList>
            <person name="Han K."/>
            <person name="Peng R."/>
            <person name="Blom J."/>
            <person name="Li Y.-Z."/>
        </authorList>
    </citation>
    <scope>NUCLEOTIDE SEQUENCE [LARGE SCALE GENOMIC DNA]</scope>
    <source>
        <strain evidence="2 3">So0007-03</strain>
    </source>
</reference>